<evidence type="ECO:0000313" key="1">
    <source>
        <dbReference type="EMBL" id="CYW68171.1"/>
    </source>
</evidence>
<dbReference type="AlphaFoldDB" id="A0A116PNT4"/>
<proteinExistence type="predicted"/>
<accession>A0A116PNT4</accession>
<reference evidence="1 2" key="1">
    <citation type="submission" date="2016-02" db="EMBL/GenBank/DDBJ databases">
        <authorList>
            <consortium name="Pathogen Informatics"/>
        </authorList>
    </citation>
    <scope>NUCLEOTIDE SEQUENCE [LARGE SCALE GENOMIC DNA]</scope>
    <source>
        <strain evidence="1 2">SS1013</strain>
    </source>
</reference>
<sequence>MALAISPTAVAKLDTLTGLKGQLDPDLAEF</sequence>
<evidence type="ECO:0000313" key="2">
    <source>
        <dbReference type="Proteomes" id="UP000069526"/>
    </source>
</evidence>
<protein>
    <submittedName>
        <fullName evidence="1">Aldo/keto reductase family oxidoreductase</fullName>
    </submittedName>
</protein>
<dbReference type="Proteomes" id="UP000069526">
    <property type="component" value="Unassembled WGS sequence"/>
</dbReference>
<dbReference type="EMBL" id="FIJK01000072">
    <property type="protein sequence ID" value="CYW68171.1"/>
    <property type="molecule type" value="Genomic_DNA"/>
</dbReference>
<gene>
    <name evidence="1" type="ORF">ERS132539_02149</name>
</gene>
<organism evidence="1 2">
    <name type="scientific">Streptococcus suis</name>
    <dbReference type="NCBI Taxonomy" id="1307"/>
    <lineage>
        <taxon>Bacteria</taxon>
        <taxon>Bacillati</taxon>
        <taxon>Bacillota</taxon>
        <taxon>Bacilli</taxon>
        <taxon>Lactobacillales</taxon>
        <taxon>Streptococcaceae</taxon>
        <taxon>Streptococcus</taxon>
    </lineage>
</organism>
<name>A0A116PNT4_STRSU</name>